<dbReference type="Pfam" id="PF07238">
    <property type="entry name" value="PilZ"/>
    <property type="match status" value="1"/>
</dbReference>
<dbReference type="InterPro" id="IPR009875">
    <property type="entry name" value="PilZ_domain"/>
</dbReference>
<accession>W0DRX3</accession>
<reference evidence="2 3" key="1">
    <citation type="submission" date="2013-12" db="EMBL/GenBank/DDBJ databases">
        <authorList>
            <consortium name="DOE Joint Genome Institute"/>
            <person name="Muyzer G."/>
            <person name="Huntemann M."/>
            <person name="Han J."/>
            <person name="Chen A."/>
            <person name="Kyrpides N."/>
            <person name="Mavromatis K."/>
            <person name="Markowitz V."/>
            <person name="Palaniappan K."/>
            <person name="Ivanova N."/>
            <person name="Schaumberg A."/>
            <person name="Pati A."/>
            <person name="Liolios K."/>
            <person name="Nordberg H.P."/>
            <person name="Cantor M.N."/>
            <person name="Hua S.X."/>
            <person name="Woyke T."/>
        </authorList>
    </citation>
    <scope>NUCLEOTIDE SEQUENCE [LARGE SCALE GENOMIC DNA]</scope>
    <source>
        <strain evidence="2 3">ARh 1</strain>
    </source>
</reference>
<feature type="domain" description="PilZ" evidence="1">
    <location>
        <begin position="7"/>
        <end position="98"/>
    </location>
</feature>
<sequence length="124" mass="14278">MVTMLTHRQSPRVRMRIRCDLQIVPVGWHFGGFTRNLSTGGTEFEAIESLVRPERRVSPGMRALITFPLLRHGLIEECKFSCRICYVNANSTGVEFTDACLTREQKDALELMMTTRSNRWDSLK</sequence>
<dbReference type="GO" id="GO:0035438">
    <property type="term" value="F:cyclic-di-GMP binding"/>
    <property type="evidence" value="ECO:0007669"/>
    <property type="project" value="InterPro"/>
</dbReference>
<evidence type="ECO:0000313" key="2">
    <source>
        <dbReference type="EMBL" id="AHF00028.1"/>
    </source>
</evidence>
<gene>
    <name evidence="2" type="ORF">THITH_06830</name>
</gene>
<evidence type="ECO:0000313" key="3">
    <source>
        <dbReference type="Proteomes" id="UP000005289"/>
    </source>
</evidence>
<dbReference type="Proteomes" id="UP000005289">
    <property type="component" value="Chromosome"/>
</dbReference>
<dbReference type="HOGENOM" id="CLU_2002865_0_0_6"/>
<keyword evidence="3" id="KW-1185">Reference proteome</keyword>
<dbReference type="RefSeq" id="WP_025367352.1">
    <property type="nucleotide sequence ID" value="NZ_CP007029.1"/>
</dbReference>
<dbReference type="EMBL" id="CP007029">
    <property type="protein sequence ID" value="AHF00028.1"/>
    <property type="molecule type" value="Genomic_DNA"/>
</dbReference>
<dbReference type="Gene3D" id="2.40.10.220">
    <property type="entry name" value="predicted glycosyltransferase like domains"/>
    <property type="match status" value="1"/>
</dbReference>
<dbReference type="KEGG" id="tti:THITH_06830"/>
<organism evidence="2 3">
    <name type="scientific">Thioalkalivibrio paradoxus ARh 1</name>
    <dbReference type="NCBI Taxonomy" id="713585"/>
    <lineage>
        <taxon>Bacteria</taxon>
        <taxon>Pseudomonadati</taxon>
        <taxon>Pseudomonadota</taxon>
        <taxon>Gammaproteobacteria</taxon>
        <taxon>Chromatiales</taxon>
        <taxon>Ectothiorhodospiraceae</taxon>
        <taxon>Thioalkalivibrio</taxon>
    </lineage>
</organism>
<evidence type="ECO:0000259" key="1">
    <source>
        <dbReference type="Pfam" id="PF07238"/>
    </source>
</evidence>
<dbReference type="STRING" id="713585.THITH_06830"/>
<dbReference type="AlphaFoldDB" id="W0DRX3"/>
<protein>
    <recommendedName>
        <fullName evidence="1">PilZ domain-containing protein</fullName>
    </recommendedName>
</protein>
<proteinExistence type="predicted"/>
<name>W0DRX3_9GAMM</name>